<proteinExistence type="inferred from homology"/>
<evidence type="ECO:0000313" key="4">
    <source>
        <dbReference type="Proteomes" id="UP000324222"/>
    </source>
</evidence>
<dbReference type="GO" id="GO:0016805">
    <property type="term" value="F:dipeptidase activity"/>
    <property type="evidence" value="ECO:0007669"/>
    <property type="project" value="InterPro"/>
</dbReference>
<organism evidence="3 4">
    <name type="scientific">Portunus trituberculatus</name>
    <name type="common">Swimming crab</name>
    <name type="synonym">Neptunus trituberculatus</name>
    <dbReference type="NCBI Taxonomy" id="210409"/>
    <lineage>
        <taxon>Eukaryota</taxon>
        <taxon>Metazoa</taxon>
        <taxon>Ecdysozoa</taxon>
        <taxon>Arthropoda</taxon>
        <taxon>Crustacea</taxon>
        <taxon>Multicrustacea</taxon>
        <taxon>Malacostraca</taxon>
        <taxon>Eumalacostraca</taxon>
        <taxon>Eucarida</taxon>
        <taxon>Decapoda</taxon>
        <taxon>Pleocyemata</taxon>
        <taxon>Brachyura</taxon>
        <taxon>Eubrachyura</taxon>
        <taxon>Portunoidea</taxon>
        <taxon>Portunidae</taxon>
        <taxon>Portuninae</taxon>
        <taxon>Portunus</taxon>
    </lineage>
</organism>
<evidence type="ECO:0000313" key="3">
    <source>
        <dbReference type="EMBL" id="MPC62573.1"/>
    </source>
</evidence>
<dbReference type="Proteomes" id="UP000324222">
    <property type="component" value="Unassembled WGS sequence"/>
</dbReference>
<dbReference type="InterPro" id="IPR005322">
    <property type="entry name" value="Peptidase_C69"/>
</dbReference>
<dbReference type="EMBL" id="VSRR010019823">
    <property type="protein sequence ID" value="MPC62573.1"/>
    <property type="molecule type" value="Genomic_DNA"/>
</dbReference>
<dbReference type="OrthoDB" id="5175656at2759"/>
<reference evidence="3 4" key="1">
    <citation type="submission" date="2019-05" db="EMBL/GenBank/DDBJ databases">
        <title>Another draft genome of Portunus trituberculatus and its Hox gene families provides insights of decapod evolution.</title>
        <authorList>
            <person name="Jeong J.-H."/>
            <person name="Song I."/>
            <person name="Kim S."/>
            <person name="Choi T."/>
            <person name="Kim D."/>
            <person name="Ryu S."/>
            <person name="Kim W."/>
        </authorList>
    </citation>
    <scope>NUCLEOTIDE SEQUENCE [LARGE SCALE GENOMIC DNA]</scope>
    <source>
        <tissue evidence="3">Muscle</tissue>
    </source>
</reference>
<name>A0A5B7GY18_PORTR</name>
<accession>A0A5B7GY18</accession>
<dbReference type="AlphaFoldDB" id="A0A5B7GY18"/>
<dbReference type="PANTHER" id="PTHR12994:SF17">
    <property type="entry name" value="LD30995P"/>
    <property type="match status" value="1"/>
</dbReference>
<dbReference type="Gene3D" id="3.60.60.10">
    <property type="entry name" value="Penicillin V Acylase, Chain A"/>
    <property type="match status" value="1"/>
</dbReference>
<dbReference type="GO" id="GO:0070004">
    <property type="term" value="F:cysteine-type exopeptidase activity"/>
    <property type="evidence" value="ECO:0007669"/>
    <property type="project" value="InterPro"/>
</dbReference>
<feature type="region of interest" description="Disordered" evidence="2">
    <location>
        <begin position="1"/>
        <end position="28"/>
    </location>
</feature>
<comment type="caution">
    <text evidence="3">The sequence shown here is derived from an EMBL/GenBank/DDBJ whole genome shotgun (WGS) entry which is preliminary data.</text>
</comment>
<evidence type="ECO:0000256" key="2">
    <source>
        <dbReference type="SAM" id="MobiDB-lite"/>
    </source>
</evidence>
<sequence length="267" mass="29745">MVSASKGSRVGSRRPEETSNANRGKERHGINTETQFTFVFASFWTIKATKKVTNHFTLYFHWHAPHHLILFLQMSPRPPPQSCDTFVVLSDLTKGGHVVFGKNSDRPQHEVQEIIYCAAADHDAGSKVQCTYIEVEQVEHTHAVILSKPSWMWGAEMGANEHGVCVGNEAVWTKLLDDSDQEERLLGMDMVRLALERSTSAVNAVEVLTGLLEGHGQGGACSEDEPDMCYHNSFIIADATEAWVLETAGQYWAAEHIKSESVTIYLM</sequence>
<comment type="similarity">
    <text evidence="1">Belongs to the peptidase C69 family. Secernin subfamily.</text>
</comment>
<evidence type="ECO:0000256" key="1">
    <source>
        <dbReference type="ARBA" id="ARBA00005705"/>
    </source>
</evidence>
<keyword evidence="4" id="KW-1185">Reference proteome</keyword>
<gene>
    <name evidence="3" type="primary">scrn3</name>
    <name evidence="3" type="ORF">E2C01_056659</name>
</gene>
<dbReference type="PANTHER" id="PTHR12994">
    <property type="entry name" value="SECERNIN"/>
    <property type="match status" value="1"/>
</dbReference>
<dbReference type="Pfam" id="PF03577">
    <property type="entry name" value="Peptidase_C69"/>
    <property type="match status" value="1"/>
</dbReference>
<dbReference type="GO" id="GO:0006508">
    <property type="term" value="P:proteolysis"/>
    <property type="evidence" value="ECO:0007669"/>
    <property type="project" value="InterPro"/>
</dbReference>
<protein>
    <submittedName>
        <fullName evidence="3">Secernin-3</fullName>
    </submittedName>
</protein>
<feature type="compositionally biased region" description="Basic and acidic residues" evidence="2">
    <location>
        <begin position="13"/>
        <end position="28"/>
    </location>
</feature>